<dbReference type="SUPFAM" id="SSF88697">
    <property type="entry name" value="PUA domain-like"/>
    <property type="match status" value="1"/>
</dbReference>
<proteinExistence type="predicted"/>
<reference evidence="5 6" key="1">
    <citation type="submission" date="2014-02" db="EMBL/GenBank/DDBJ databases">
        <title>Transposable element dynamics among asymbiotic and ectomycorrhizal Amanita fungi.</title>
        <authorList>
            <consortium name="DOE Joint Genome Institute"/>
            <person name="Hess J."/>
            <person name="Skrede I."/>
            <person name="Wolfe B."/>
            <person name="LaButti K."/>
            <person name="Ohm R.A."/>
            <person name="Grigoriev I.V."/>
            <person name="Pringle A."/>
        </authorList>
    </citation>
    <scope>NUCLEOTIDE SEQUENCE [LARGE SCALE GENOMIC DNA]</scope>
    <source>
        <strain evidence="5 6">SKay4041</strain>
    </source>
</reference>
<evidence type="ECO:0000259" key="4">
    <source>
        <dbReference type="Pfam" id="PF01878"/>
    </source>
</evidence>
<dbReference type="FunFam" id="3.10.590.10:FF:000006">
    <property type="entry name" value="Chromosome 7, whole genome shotgun sequence"/>
    <property type="match status" value="1"/>
</dbReference>
<accession>A0A2A9NHS6</accession>
<feature type="compositionally biased region" description="Basic residues" evidence="3">
    <location>
        <begin position="240"/>
        <end position="251"/>
    </location>
</feature>
<dbReference type="CDD" id="cd21133">
    <property type="entry name" value="EVE"/>
    <property type="match status" value="1"/>
</dbReference>
<organism evidence="5 6">
    <name type="scientific">Amanita thiersii Skay4041</name>
    <dbReference type="NCBI Taxonomy" id="703135"/>
    <lineage>
        <taxon>Eukaryota</taxon>
        <taxon>Fungi</taxon>
        <taxon>Dikarya</taxon>
        <taxon>Basidiomycota</taxon>
        <taxon>Agaricomycotina</taxon>
        <taxon>Agaricomycetes</taxon>
        <taxon>Agaricomycetidae</taxon>
        <taxon>Agaricales</taxon>
        <taxon>Pluteineae</taxon>
        <taxon>Amanitaceae</taxon>
        <taxon>Amanita</taxon>
    </lineage>
</organism>
<dbReference type="PANTHER" id="PTHR14087:SF7">
    <property type="entry name" value="THYMOCYTE NUCLEAR PROTEIN 1"/>
    <property type="match status" value="1"/>
</dbReference>
<dbReference type="InterPro" id="IPR002740">
    <property type="entry name" value="EVE_domain"/>
</dbReference>
<feature type="compositionally biased region" description="Acidic residues" evidence="3">
    <location>
        <begin position="217"/>
        <end position="235"/>
    </location>
</feature>
<dbReference type="GO" id="GO:0005634">
    <property type="term" value="C:nucleus"/>
    <property type="evidence" value="ECO:0007669"/>
    <property type="project" value="UniProtKB-SubCell"/>
</dbReference>
<evidence type="ECO:0000256" key="1">
    <source>
        <dbReference type="ARBA" id="ARBA00004123"/>
    </source>
</evidence>
<dbReference type="InterPro" id="IPR047197">
    <property type="entry name" value="THYN1-like_EVE"/>
</dbReference>
<gene>
    <name evidence="5" type="ORF">AMATHDRAFT_75778</name>
</gene>
<comment type="subcellular location">
    <subcellularLocation>
        <location evidence="1">Nucleus</location>
    </subcellularLocation>
</comment>
<feature type="region of interest" description="Disordered" evidence="3">
    <location>
        <begin position="186"/>
        <end position="272"/>
    </location>
</feature>
<dbReference type="STRING" id="703135.A0A2A9NHS6"/>
<sequence>MVSHCWLLKAEPESRVVKGKDVKFSVDDFEAVKTSPWEGVRNYEARNLMKEMRVGDKALFYHSNCKNPGIAAFAEVSKEAYPDCKVPFSHPYYDHKTDKDEPRWFMVDLTFKSRAKHFVPLSLLKRIVESEEVLEDISYIGEEGCKAVKEMDLVTRGRLSVQRVTEPAWCAIQMLAETGGWSDSVIKKTTNKRKRTKKAQHNTASTKRRKAKPASGDGDEDEQSSLTDLDDLADEEQQRRSGKRVRNKRKHKSEDEEAHPKVVKRASSTRNQ</sequence>
<keyword evidence="6" id="KW-1185">Reference proteome</keyword>
<dbReference type="OrthoDB" id="41445at2759"/>
<dbReference type="AlphaFoldDB" id="A0A2A9NHS6"/>
<protein>
    <recommendedName>
        <fullName evidence="4">EVE domain-containing protein</fullName>
    </recommendedName>
</protein>
<dbReference type="EMBL" id="KZ302010">
    <property type="protein sequence ID" value="PFH50159.1"/>
    <property type="molecule type" value="Genomic_DNA"/>
</dbReference>
<evidence type="ECO:0000313" key="5">
    <source>
        <dbReference type="EMBL" id="PFH50159.1"/>
    </source>
</evidence>
<name>A0A2A9NHS6_9AGAR</name>
<dbReference type="PANTHER" id="PTHR14087">
    <property type="entry name" value="THYMOCYTE NUCLEAR PROTEIN 1"/>
    <property type="match status" value="1"/>
</dbReference>
<dbReference type="Pfam" id="PF01878">
    <property type="entry name" value="EVE"/>
    <property type="match status" value="1"/>
</dbReference>
<dbReference type="Gene3D" id="3.10.590.10">
    <property type="entry name" value="ph1033 like domains"/>
    <property type="match status" value="1"/>
</dbReference>
<dbReference type="Proteomes" id="UP000242287">
    <property type="component" value="Unassembled WGS sequence"/>
</dbReference>
<dbReference type="InterPro" id="IPR015947">
    <property type="entry name" value="PUA-like_sf"/>
</dbReference>
<feature type="domain" description="EVE" evidence="4">
    <location>
        <begin position="5"/>
        <end position="172"/>
    </location>
</feature>
<evidence type="ECO:0000256" key="3">
    <source>
        <dbReference type="SAM" id="MobiDB-lite"/>
    </source>
</evidence>
<evidence type="ECO:0000256" key="2">
    <source>
        <dbReference type="ARBA" id="ARBA00023242"/>
    </source>
</evidence>
<evidence type="ECO:0000313" key="6">
    <source>
        <dbReference type="Proteomes" id="UP000242287"/>
    </source>
</evidence>
<keyword evidence="2" id="KW-0539">Nucleus</keyword>
<dbReference type="InterPro" id="IPR052181">
    <property type="entry name" value="5hmC_binding"/>
</dbReference>
<feature type="compositionally biased region" description="Basic residues" evidence="3">
    <location>
        <begin position="189"/>
        <end position="212"/>
    </location>
</feature>